<feature type="domain" description="NAD(P)-binding" evidence="3">
    <location>
        <begin position="747"/>
        <end position="846"/>
    </location>
</feature>
<evidence type="ECO:0000259" key="2">
    <source>
        <dbReference type="Pfam" id="PF08547"/>
    </source>
</evidence>
<evidence type="ECO:0000256" key="1">
    <source>
        <dbReference type="ARBA" id="ARBA00004430"/>
    </source>
</evidence>
<dbReference type="Proteomes" id="UP000256970">
    <property type="component" value="Unassembled WGS sequence"/>
</dbReference>
<dbReference type="EMBL" id="FNXT01001214">
    <property type="protein sequence ID" value="SZX74408.1"/>
    <property type="molecule type" value="Genomic_DNA"/>
</dbReference>
<dbReference type="InterPro" id="IPR013857">
    <property type="entry name" value="NADH-UbQ_OxRdtase-assoc_prot30"/>
</dbReference>
<reference evidence="4 5" key="1">
    <citation type="submission" date="2016-10" db="EMBL/GenBank/DDBJ databases">
        <authorList>
            <person name="Cai Z."/>
        </authorList>
    </citation>
    <scope>NUCLEOTIDE SEQUENCE [LARGE SCALE GENOMIC DNA]</scope>
</reference>
<feature type="domain" description="NAD(P)-binding" evidence="3">
    <location>
        <begin position="420"/>
        <end position="498"/>
    </location>
</feature>
<accession>A0A383W9U3</accession>
<gene>
    <name evidence="4" type="ORF">BQ4739_LOCUS14680</name>
</gene>
<dbReference type="PANTHER" id="PTHR15020">
    <property type="entry name" value="FLAVIN REDUCTASE-RELATED"/>
    <property type="match status" value="1"/>
</dbReference>
<comment type="subcellular location">
    <subcellularLocation>
        <location evidence="1">Cytoplasm</location>
        <location evidence="1">Cytoskeleton</location>
        <location evidence="1">Cilium axoneme</location>
    </subcellularLocation>
</comment>
<feature type="domain" description="NADH:ubiquinone oxidoreductase intermediate-associated protein 30" evidence="2">
    <location>
        <begin position="559"/>
        <end position="706"/>
    </location>
</feature>
<dbReference type="SUPFAM" id="SSF52058">
    <property type="entry name" value="L domain-like"/>
    <property type="match status" value="1"/>
</dbReference>
<dbReference type="STRING" id="3088.A0A383W9U3"/>
<dbReference type="InterPro" id="IPR032675">
    <property type="entry name" value="LRR_dom_sf"/>
</dbReference>
<dbReference type="Gene3D" id="3.40.50.720">
    <property type="entry name" value="NAD(P)-binding Rossmann-like Domain"/>
    <property type="match status" value="2"/>
</dbReference>
<proteinExistence type="predicted"/>
<dbReference type="SUPFAM" id="SSF51735">
    <property type="entry name" value="NAD(P)-binding Rossmann-fold domains"/>
    <property type="match status" value="1"/>
</dbReference>
<evidence type="ECO:0000313" key="5">
    <source>
        <dbReference type="Proteomes" id="UP000256970"/>
    </source>
</evidence>
<dbReference type="GO" id="GO:0005930">
    <property type="term" value="C:axoneme"/>
    <property type="evidence" value="ECO:0007669"/>
    <property type="project" value="UniProtKB-SubCell"/>
</dbReference>
<name>A0A383W9U3_TETOB</name>
<dbReference type="Gene3D" id="3.80.10.10">
    <property type="entry name" value="Ribonuclease Inhibitor"/>
    <property type="match status" value="2"/>
</dbReference>
<organism evidence="4 5">
    <name type="scientific">Tetradesmus obliquus</name>
    <name type="common">Green alga</name>
    <name type="synonym">Acutodesmus obliquus</name>
    <dbReference type="NCBI Taxonomy" id="3088"/>
    <lineage>
        <taxon>Eukaryota</taxon>
        <taxon>Viridiplantae</taxon>
        <taxon>Chlorophyta</taxon>
        <taxon>core chlorophytes</taxon>
        <taxon>Chlorophyceae</taxon>
        <taxon>CS clade</taxon>
        <taxon>Sphaeropleales</taxon>
        <taxon>Scenedesmaceae</taxon>
        <taxon>Tetradesmus</taxon>
    </lineage>
</organism>
<dbReference type="InterPro" id="IPR036291">
    <property type="entry name" value="NAD(P)-bd_dom_sf"/>
</dbReference>
<dbReference type="InterPro" id="IPR008979">
    <property type="entry name" value="Galactose-bd-like_sf"/>
</dbReference>
<evidence type="ECO:0000259" key="3">
    <source>
        <dbReference type="Pfam" id="PF13460"/>
    </source>
</evidence>
<dbReference type="InterPro" id="IPR016040">
    <property type="entry name" value="NAD(P)-bd_dom"/>
</dbReference>
<dbReference type="Pfam" id="PF08547">
    <property type="entry name" value="CIA30"/>
    <property type="match status" value="1"/>
</dbReference>
<evidence type="ECO:0008006" key="6">
    <source>
        <dbReference type="Google" id="ProtNLM"/>
    </source>
</evidence>
<sequence>MEGGRNLTCLSIRSQHIEALPPLPPKLQQLDVTGCCNLHALPALPTTLRELLCAGCAALTPLPSSLSATAASVLSSIDCTRLEGLPQLPPSLVDLRVDRCARFLQLPALPNALTRLDAWGCTALRELPALLESLSRLHCPGCESLKQLPALAHTAITELTCSHCSLLQDLPDMPDSLKQLRAYGLTRVTRLPRLPTQSMHLLCIAETSVSQLTGLPSRVDALRCNGTRIQRLPALESCRSLELADCVHLQQLPEQLPADLCELNCRECSSLQQLPEQLPTGLTSLDCSGCSALKRLPALLPATLERLEVRLEVSNCIALEQLPELPATMKVLRCGRQPWDIGRFAKTVAFFNEPPSPQQLLQALLSVPAKALSGLMQGGSSSSGSSSAQQGAIITLLPASGVPYGVAVTGSAANVVLVTGATGGVGKRVVQQLLAQGRVVRALVRDVDKAKQLLGSLPVAAGGCLQLVAADISQRQTLSPDMFDGVRAVVSCTAVKVQPKEGDTVDRAKYYQGIKFYDPEIVGDTPEAVEFRGLQNVVELAQQQLGLEAGQVILSADEASAARWGALDDVVMGGVSESSMVFSRDGGEDGGAALVFRGRVSTDNSGGFVSVRCKNYEPLLPLAGYEGLALRVKGNGLRYKCIIRTDTNWDGIGYCRSFDTTPGEWQDIFLPFSEFIPVFRARTLRDGTKLDPSGIASIQIMLSKFEYDGELNPAFKTGLVELPITSIRGYLKQPVTPRGYLKQPVTPRFVHVSSAGVTRPNRPGINVDQEPPAVKLNDALGGLLTYKLAGEDALRSSGLPYAIVRPTALTEEPAGAPLEIDQGDVIKGKISREDVADLCVSLLQQPAATGVTFEIKSTVPFSQPWAPETPAAARDWAAELAAAGLKRGVTGRTVDGVYTGKQPEAEALKQKAAAV</sequence>
<protein>
    <recommendedName>
        <fullName evidence="6">NADH:ubiquinone oxidoreductase intermediate-associated protein 30 domain-containing protein</fullName>
    </recommendedName>
</protein>
<dbReference type="Pfam" id="PF13460">
    <property type="entry name" value="NAD_binding_10"/>
    <property type="match status" value="2"/>
</dbReference>
<evidence type="ECO:0000313" key="4">
    <source>
        <dbReference type="EMBL" id="SZX74408.1"/>
    </source>
</evidence>
<dbReference type="AlphaFoldDB" id="A0A383W9U3"/>
<keyword evidence="5" id="KW-1185">Reference proteome</keyword>
<dbReference type="SUPFAM" id="SSF49785">
    <property type="entry name" value="Galactose-binding domain-like"/>
    <property type="match status" value="1"/>
</dbReference>
<dbReference type="PANTHER" id="PTHR15020:SF50">
    <property type="entry name" value="UPF0659 PROTEIN YMR090W"/>
    <property type="match status" value="1"/>
</dbReference>